<protein>
    <submittedName>
        <fullName evidence="2">Uncharacterized protein</fullName>
    </submittedName>
</protein>
<reference evidence="2 3" key="1">
    <citation type="submission" date="2024-01" db="EMBL/GenBank/DDBJ databases">
        <title>Genome assemblies of Stephania.</title>
        <authorList>
            <person name="Yang L."/>
        </authorList>
    </citation>
    <scope>NUCLEOTIDE SEQUENCE [LARGE SCALE GENOMIC DNA]</scope>
    <source>
        <strain evidence="2">JXDWG</strain>
        <tissue evidence="2">Leaf</tissue>
    </source>
</reference>
<dbReference type="Proteomes" id="UP001419268">
    <property type="component" value="Unassembled WGS sequence"/>
</dbReference>
<accession>A0AAP0F7E2</accession>
<organism evidence="2 3">
    <name type="scientific">Stephania cephalantha</name>
    <dbReference type="NCBI Taxonomy" id="152367"/>
    <lineage>
        <taxon>Eukaryota</taxon>
        <taxon>Viridiplantae</taxon>
        <taxon>Streptophyta</taxon>
        <taxon>Embryophyta</taxon>
        <taxon>Tracheophyta</taxon>
        <taxon>Spermatophyta</taxon>
        <taxon>Magnoliopsida</taxon>
        <taxon>Ranunculales</taxon>
        <taxon>Menispermaceae</taxon>
        <taxon>Menispermoideae</taxon>
        <taxon>Cissampelideae</taxon>
        <taxon>Stephania</taxon>
    </lineage>
</organism>
<gene>
    <name evidence="2" type="ORF">Scep_022149</name>
</gene>
<comment type="caution">
    <text evidence="2">The sequence shown here is derived from an EMBL/GenBank/DDBJ whole genome shotgun (WGS) entry which is preliminary data.</text>
</comment>
<evidence type="ECO:0000256" key="1">
    <source>
        <dbReference type="SAM" id="MobiDB-lite"/>
    </source>
</evidence>
<keyword evidence="3" id="KW-1185">Reference proteome</keyword>
<dbReference type="AlphaFoldDB" id="A0AAP0F7E2"/>
<feature type="region of interest" description="Disordered" evidence="1">
    <location>
        <begin position="86"/>
        <end position="128"/>
    </location>
</feature>
<name>A0AAP0F7E2_9MAGN</name>
<feature type="compositionally biased region" description="Basic and acidic residues" evidence="1">
    <location>
        <begin position="89"/>
        <end position="107"/>
    </location>
</feature>
<proteinExistence type="predicted"/>
<dbReference type="PANTHER" id="PTHR33334">
    <property type="entry name" value="PROTEIN LNK1"/>
    <property type="match status" value="1"/>
</dbReference>
<evidence type="ECO:0000313" key="2">
    <source>
        <dbReference type="EMBL" id="KAK9105305.1"/>
    </source>
</evidence>
<sequence length="436" mass="49127">MALSDDRRRESTNVDDTMEDEIRADRGGFVVLRWPLVTDLCIERMSDSSMYENSDLRVPYPSVVQCADFNTQGGCRDKLRHRKVAASRKKLDVTPPTKDDILRRQETNRTTLSDRMAPVQENGSSFHTPKSACRAVHDANYMKEVTSLTSNDVIASTNCFKDNEADSLDNNFFQDGAVFDEKDAINDGSLCHFALDDMFSDSSNLDFLGDESENKKSHLSYCEWPDIDKLDELDRMFRCYDSTFVPGSVTNGDNLCLLSSSSHNIDGSDDVFESGIKFSDNESAPISSIPDKTKSVFDEIGGNCEFEGLRTELSPADSNIPDSTSTSSMPSEDPSLERAGFRQLELVMEQLDVRTKLCIRDSLYRLARSAKQRHYLETSDDHIRDGEDKSKVITIEERDRCTRFADAEMHTNSIDRSMAQLLFYRPLDPAKAFASP</sequence>
<dbReference type="PANTHER" id="PTHR33334:SF8">
    <property type="entry name" value="PROTEIN LNK1"/>
    <property type="match status" value="1"/>
</dbReference>
<feature type="region of interest" description="Disordered" evidence="1">
    <location>
        <begin position="312"/>
        <end position="336"/>
    </location>
</feature>
<dbReference type="InterPro" id="IPR039928">
    <property type="entry name" value="LNK"/>
</dbReference>
<dbReference type="GO" id="GO:0007623">
    <property type="term" value="P:circadian rhythm"/>
    <property type="evidence" value="ECO:0007669"/>
    <property type="project" value="InterPro"/>
</dbReference>
<evidence type="ECO:0000313" key="3">
    <source>
        <dbReference type="Proteomes" id="UP001419268"/>
    </source>
</evidence>
<dbReference type="EMBL" id="JBBNAG010000009">
    <property type="protein sequence ID" value="KAK9105305.1"/>
    <property type="molecule type" value="Genomic_DNA"/>
</dbReference>
<feature type="compositionally biased region" description="Polar residues" evidence="1">
    <location>
        <begin position="316"/>
        <end position="330"/>
    </location>
</feature>
<dbReference type="GO" id="GO:0006355">
    <property type="term" value="P:regulation of DNA-templated transcription"/>
    <property type="evidence" value="ECO:0007669"/>
    <property type="project" value="InterPro"/>
</dbReference>